<dbReference type="Proteomes" id="UP000002051">
    <property type="component" value="Chromosome 8"/>
</dbReference>
<feature type="region of interest" description="Disordered" evidence="1">
    <location>
        <begin position="89"/>
        <end position="113"/>
    </location>
</feature>
<dbReference type="PaxDb" id="3880-AET04257"/>
<proteinExistence type="predicted"/>
<gene>
    <name evidence="2" type="ordered locus">MTR_8g086480</name>
</gene>
<keyword evidence="4" id="KW-1185">Reference proteome</keyword>
<feature type="compositionally biased region" description="Basic and acidic residues" evidence="1">
    <location>
        <begin position="27"/>
        <end position="41"/>
    </location>
</feature>
<evidence type="ECO:0000256" key="1">
    <source>
        <dbReference type="SAM" id="MobiDB-lite"/>
    </source>
</evidence>
<feature type="compositionally biased region" description="Acidic residues" evidence="1">
    <location>
        <begin position="42"/>
        <end position="54"/>
    </location>
</feature>
<dbReference type="EMBL" id="CM001224">
    <property type="protein sequence ID" value="AET04257.1"/>
    <property type="molecule type" value="Genomic_DNA"/>
</dbReference>
<evidence type="ECO:0000313" key="2">
    <source>
        <dbReference type="EMBL" id="AET04257.1"/>
    </source>
</evidence>
<name>G7LJF2_MEDTR</name>
<dbReference type="PANTHER" id="PTHR33671">
    <property type="entry name" value="N-METHYLTRANSFERASE, PUTATIVE (DUF688)-RELATED"/>
    <property type="match status" value="1"/>
</dbReference>
<evidence type="ECO:0000313" key="3">
    <source>
        <dbReference type="EnsemblPlants" id="AET04257"/>
    </source>
</evidence>
<dbReference type="EnsemblPlants" id="AET04257">
    <property type="protein sequence ID" value="AET04257"/>
    <property type="gene ID" value="MTR_8g086480"/>
</dbReference>
<reference evidence="2 4" key="1">
    <citation type="journal article" date="2011" name="Nature">
        <title>The Medicago genome provides insight into the evolution of rhizobial symbioses.</title>
        <authorList>
            <person name="Young N.D."/>
            <person name="Debelle F."/>
            <person name="Oldroyd G.E."/>
            <person name="Geurts R."/>
            <person name="Cannon S.B."/>
            <person name="Udvardi M.K."/>
            <person name="Benedito V.A."/>
            <person name="Mayer K.F."/>
            <person name="Gouzy J."/>
            <person name="Schoof H."/>
            <person name="Van de Peer Y."/>
            <person name="Proost S."/>
            <person name="Cook D.R."/>
            <person name="Meyers B.C."/>
            <person name="Spannagl M."/>
            <person name="Cheung F."/>
            <person name="De Mita S."/>
            <person name="Krishnakumar V."/>
            <person name="Gundlach H."/>
            <person name="Zhou S."/>
            <person name="Mudge J."/>
            <person name="Bharti A.K."/>
            <person name="Murray J.D."/>
            <person name="Naoumkina M.A."/>
            <person name="Rosen B."/>
            <person name="Silverstein K.A."/>
            <person name="Tang H."/>
            <person name="Rombauts S."/>
            <person name="Zhao P.X."/>
            <person name="Zhou P."/>
            <person name="Barbe V."/>
            <person name="Bardou P."/>
            <person name="Bechner M."/>
            <person name="Bellec A."/>
            <person name="Berger A."/>
            <person name="Berges H."/>
            <person name="Bidwell S."/>
            <person name="Bisseling T."/>
            <person name="Choisne N."/>
            <person name="Couloux A."/>
            <person name="Denny R."/>
            <person name="Deshpande S."/>
            <person name="Dai X."/>
            <person name="Doyle J.J."/>
            <person name="Dudez A.M."/>
            <person name="Farmer A.D."/>
            <person name="Fouteau S."/>
            <person name="Franken C."/>
            <person name="Gibelin C."/>
            <person name="Gish J."/>
            <person name="Goldstein S."/>
            <person name="Gonzalez A.J."/>
            <person name="Green P.J."/>
            <person name="Hallab A."/>
            <person name="Hartog M."/>
            <person name="Hua A."/>
            <person name="Humphray S.J."/>
            <person name="Jeong D.H."/>
            <person name="Jing Y."/>
            <person name="Jocker A."/>
            <person name="Kenton S.M."/>
            <person name="Kim D.J."/>
            <person name="Klee K."/>
            <person name="Lai H."/>
            <person name="Lang C."/>
            <person name="Lin S."/>
            <person name="Macmil S.L."/>
            <person name="Magdelenat G."/>
            <person name="Matthews L."/>
            <person name="McCorrison J."/>
            <person name="Monaghan E.L."/>
            <person name="Mun J.H."/>
            <person name="Najar F.Z."/>
            <person name="Nicholson C."/>
            <person name="Noirot C."/>
            <person name="O'Bleness M."/>
            <person name="Paule C.R."/>
            <person name="Poulain J."/>
            <person name="Prion F."/>
            <person name="Qin B."/>
            <person name="Qu C."/>
            <person name="Retzel E.F."/>
            <person name="Riddle C."/>
            <person name="Sallet E."/>
            <person name="Samain S."/>
            <person name="Samson N."/>
            <person name="Sanders I."/>
            <person name="Saurat O."/>
            <person name="Scarpelli C."/>
            <person name="Schiex T."/>
            <person name="Segurens B."/>
            <person name="Severin A.J."/>
            <person name="Sherrier D.J."/>
            <person name="Shi R."/>
            <person name="Sims S."/>
            <person name="Singer S.R."/>
            <person name="Sinharoy S."/>
            <person name="Sterck L."/>
            <person name="Viollet A."/>
            <person name="Wang B.B."/>
            <person name="Wang K."/>
            <person name="Wang M."/>
            <person name="Wang X."/>
            <person name="Warfsmann J."/>
            <person name="Weissenbach J."/>
            <person name="White D.D."/>
            <person name="White J.D."/>
            <person name="Wiley G.B."/>
            <person name="Wincker P."/>
            <person name="Xing Y."/>
            <person name="Yang L."/>
            <person name="Yao Z."/>
            <person name="Ying F."/>
            <person name="Zhai J."/>
            <person name="Zhou L."/>
            <person name="Zuber A."/>
            <person name="Denarie J."/>
            <person name="Dixon R.A."/>
            <person name="May G.D."/>
            <person name="Schwartz D.C."/>
            <person name="Rogers J."/>
            <person name="Quetier F."/>
            <person name="Town C.D."/>
            <person name="Roe B.A."/>
        </authorList>
    </citation>
    <scope>NUCLEOTIDE SEQUENCE [LARGE SCALE GENOMIC DNA]</scope>
    <source>
        <strain evidence="2">A17</strain>
        <strain evidence="3 4">cv. Jemalong A17</strain>
    </source>
</reference>
<reference evidence="3" key="3">
    <citation type="submission" date="2015-04" db="UniProtKB">
        <authorList>
            <consortium name="EnsemblPlants"/>
        </authorList>
    </citation>
    <scope>IDENTIFICATION</scope>
    <source>
        <strain evidence="3">cv. Jemalong A17</strain>
    </source>
</reference>
<dbReference type="HOGENOM" id="CLU_171362_0_0_1"/>
<sequence length="113" mass="12932">MAEDKTYRSQKFRCLSKSNSLGNIMNKVDHDKGQKDEKLQNLEEDDDDDNEDDAFSDALETLSSTESLCAQDFMMNRFLPAAKDMTLQPHQHAPRKQSVMLHQPSTKLVNDDL</sequence>
<evidence type="ECO:0000313" key="4">
    <source>
        <dbReference type="Proteomes" id="UP000002051"/>
    </source>
</evidence>
<dbReference type="PANTHER" id="PTHR33671:SF9">
    <property type="entry name" value="DUF688 FAMILY PROTEIN"/>
    <property type="match status" value="1"/>
</dbReference>
<organism evidence="2 4">
    <name type="scientific">Medicago truncatula</name>
    <name type="common">Barrel medic</name>
    <name type="synonym">Medicago tribuloides</name>
    <dbReference type="NCBI Taxonomy" id="3880"/>
    <lineage>
        <taxon>Eukaryota</taxon>
        <taxon>Viridiplantae</taxon>
        <taxon>Streptophyta</taxon>
        <taxon>Embryophyta</taxon>
        <taxon>Tracheophyta</taxon>
        <taxon>Spermatophyta</taxon>
        <taxon>Magnoliopsida</taxon>
        <taxon>eudicotyledons</taxon>
        <taxon>Gunneridae</taxon>
        <taxon>Pentapetalae</taxon>
        <taxon>rosids</taxon>
        <taxon>fabids</taxon>
        <taxon>Fabales</taxon>
        <taxon>Fabaceae</taxon>
        <taxon>Papilionoideae</taxon>
        <taxon>50 kb inversion clade</taxon>
        <taxon>NPAAA clade</taxon>
        <taxon>Hologalegina</taxon>
        <taxon>IRL clade</taxon>
        <taxon>Trifolieae</taxon>
        <taxon>Medicago</taxon>
    </lineage>
</organism>
<reference evidence="2 4" key="2">
    <citation type="journal article" date="2014" name="BMC Genomics">
        <title>An improved genome release (version Mt4.0) for the model legume Medicago truncatula.</title>
        <authorList>
            <person name="Tang H."/>
            <person name="Krishnakumar V."/>
            <person name="Bidwell S."/>
            <person name="Rosen B."/>
            <person name="Chan A."/>
            <person name="Zhou S."/>
            <person name="Gentzbittel L."/>
            <person name="Childs K.L."/>
            <person name="Yandell M."/>
            <person name="Gundlach H."/>
            <person name="Mayer K.F."/>
            <person name="Schwartz D.C."/>
            <person name="Town C.D."/>
        </authorList>
    </citation>
    <scope>GENOME REANNOTATION</scope>
    <source>
        <strain evidence="3 4">cv. Jemalong A17</strain>
    </source>
</reference>
<dbReference type="Pfam" id="PF05097">
    <property type="entry name" value="DUF688"/>
    <property type="match status" value="1"/>
</dbReference>
<feature type="compositionally biased region" description="Polar residues" evidence="1">
    <location>
        <begin position="103"/>
        <end position="113"/>
    </location>
</feature>
<dbReference type="InterPro" id="IPR007789">
    <property type="entry name" value="DUF688"/>
</dbReference>
<accession>G7LJF2</accession>
<protein>
    <submittedName>
        <fullName evidence="2">DUF688 family protein</fullName>
    </submittedName>
</protein>
<feature type="region of interest" description="Disordered" evidence="1">
    <location>
        <begin position="22"/>
        <end position="54"/>
    </location>
</feature>
<dbReference type="AlphaFoldDB" id="G7LJF2"/>